<reference evidence="1" key="1">
    <citation type="submission" date="2024-12" db="EMBL/GenBank/DDBJ databases">
        <title>Comparative genomics and development of molecular markers within Purpureocillium lilacinum and among Purpureocillium species.</title>
        <authorList>
            <person name="Yeh Z.-Y."/>
            <person name="Ni N.-T."/>
            <person name="Lo P.-H."/>
            <person name="Mushyakhwo K."/>
            <person name="Lin C.-F."/>
            <person name="Nai Y.-S."/>
        </authorList>
    </citation>
    <scope>NUCLEOTIDE SEQUENCE</scope>
    <source>
        <strain evidence="1">NCHU-NPUST-175</strain>
    </source>
</reference>
<evidence type="ECO:0000313" key="1">
    <source>
        <dbReference type="EMBL" id="KAL3958942.1"/>
    </source>
</evidence>
<keyword evidence="2" id="KW-1185">Reference proteome</keyword>
<name>A0ACC4DRE7_PURLI</name>
<evidence type="ECO:0000313" key="2">
    <source>
        <dbReference type="Proteomes" id="UP001638806"/>
    </source>
</evidence>
<accession>A0ACC4DRE7</accession>
<sequence>MRSLRRPASATPRVSSACSCRSLARPRRTEDDSASVPRGGRREGEPVSTRMPRDEAPARRAERVIACFEPVRAAAADNLFHPKSPPFVSKSFSSRGGHGEWRIASDVSMYAPEPLSNAICVCVCARWLVARGVLVHRADSGSEESNIEPTPSQTSSSPPADASHGTRLRPWKGIPERTTSALTGRTPVHASRAGQGRAEQGKGRQGIEELAGVAAEAVPGRISVDVPRASPITVNQTRVEALGDRGAPLLRQPGSCIHRPHTRHANQPVVTQKLANAFTIPTQKASQRVGAHEPSANADVVIAQPSTYVRTTPAGGGWTPTPRSSQAPSQKSPRNVSKIGPVGAIALVVASLMPPAPAAPSVRTFVVRKPPTLRALPNGTRGRAPGMKLDQRPTPAKRGGRMS</sequence>
<organism evidence="1 2">
    <name type="scientific">Purpureocillium lilacinum</name>
    <name type="common">Paecilomyces lilacinus</name>
    <dbReference type="NCBI Taxonomy" id="33203"/>
    <lineage>
        <taxon>Eukaryota</taxon>
        <taxon>Fungi</taxon>
        <taxon>Dikarya</taxon>
        <taxon>Ascomycota</taxon>
        <taxon>Pezizomycotina</taxon>
        <taxon>Sordariomycetes</taxon>
        <taxon>Hypocreomycetidae</taxon>
        <taxon>Hypocreales</taxon>
        <taxon>Ophiocordycipitaceae</taxon>
        <taxon>Purpureocillium</taxon>
    </lineage>
</organism>
<comment type="caution">
    <text evidence="1">The sequence shown here is derived from an EMBL/GenBank/DDBJ whole genome shotgun (WGS) entry which is preliminary data.</text>
</comment>
<dbReference type="EMBL" id="JBGNUJ010000006">
    <property type="protein sequence ID" value="KAL3958942.1"/>
    <property type="molecule type" value="Genomic_DNA"/>
</dbReference>
<proteinExistence type="predicted"/>
<gene>
    <name evidence="1" type="ORF">ACCO45_007104</name>
</gene>
<dbReference type="Proteomes" id="UP001638806">
    <property type="component" value="Unassembled WGS sequence"/>
</dbReference>
<protein>
    <submittedName>
        <fullName evidence="1">Uncharacterized protein</fullName>
    </submittedName>
</protein>